<evidence type="ECO:0000256" key="4">
    <source>
        <dbReference type="ARBA" id="ARBA00022989"/>
    </source>
</evidence>
<evidence type="ECO:0000256" key="3">
    <source>
        <dbReference type="ARBA" id="ARBA00022692"/>
    </source>
</evidence>
<evidence type="ECO:0000313" key="10">
    <source>
        <dbReference type="EMBL" id="OKH48050.1"/>
    </source>
</evidence>
<evidence type="ECO:0000256" key="1">
    <source>
        <dbReference type="ARBA" id="ARBA00004127"/>
    </source>
</evidence>
<name>A0A1U7J5H6_9CYAN</name>
<dbReference type="AlphaFoldDB" id="A0A1U7J5H6"/>
<dbReference type="Pfam" id="PF00361">
    <property type="entry name" value="Proton_antipo_M"/>
    <property type="match status" value="1"/>
</dbReference>
<evidence type="ECO:0000256" key="7">
    <source>
        <dbReference type="RuleBase" id="RU000320"/>
    </source>
</evidence>
<dbReference type="NCBIfam" id="TIGR01972">
    <property type="entry name" value="NDH_I_M"/>
    <property type="match status" value="1"/>
</dbReference>
<dbReference type="InterPro" id="IPR003918">
    <property type="entry name" value="NADH_UbQ_OxRdtase"/>
</dbReference>
<proteinExistence type="inferred from homology"/>
<keyword evidence="11" id="KW-1185">Reference proteome</keyword>
<evidence type="ECO:0000313" key="11">
    <source>
        <dbReference type="Proteomes" id="UP000185557"/>
    </source>
</evidence>
<evidence type="ECO:0000256" key="5">
    <source>
        <dbReference type="ARBA" id="ARBA00023136"/>
    </source>
</evidence>
<dbReference type="GO" id="GO:0003954">
    <property type="term" value="F:NADH dehydrogenase activity"/>
    <property type="evidence" value="ECO:0007669"/>
    <property type="project" value="TreeGrafter"/>
</dbReference>
<dbReference type="PANTHER" id="PTHR43507:SF21">
    <property type="entry name" value="NAD(P)H-QUINONE OXIDOREDUCTASE CHAIN 4, CHLOROPLASTIC"/>
    <property type="match status" value="1"/>
</dbReference>
<dbReference type="Proteomes" id="UP000185557">
    <property type="component" value="Unassembled WGS sequence"/>
</dbReference>
<feature type="domain" description="NADH:quinone oxidoreductase/Mrp antiporter transmembrane" evidence="9">
    <location>
        <begin position="126"/>
        <end position="419"/>
    </location>
</feature>
<dbReference type="GO" id="GO:0016020">
    <property type="term" value="C:membrane"/>
    <property type="evidence" value="ECO:0007669"/>
    <property type="project" value="UniProtKB-SubCell"/>
</dbReference>
<dbReference type="EMBL" id="MRCG01000007">
    <property type="protein sequence ID" value="OKH48050.1"/>
    <property type="molecule type" value="Genomic_DNA"/>
</dbReference>
<sequence>MLSALILIPLVAALVLILWPGKLEAQTAKVVSGIGLALTLALIGFLASRFELATPGFQFEELLPWVEPLGLSYRLGLDGLSLPLLAVNSLLSLVAIYISEPTLHRTRLYYVLLLVINSAVAGAFLAANLLLFFIFYELELIPLYLLIAIWGGSRRGYAATKFLIYTALSGVLILGAFLGLVWLSGNTSFDYDSGLATALPLAQQVSLLVALLIGFGIKVPLFPFHTWLPDAHVEASTPVSVLLAGVLLKLGTYGVVRFGMGLLPDAWMALAPWMATWAVISVLYGSLAAIAQTDMKKMVAYSSIGHMGYVLLAAAASTPVSIVATVFQMISHGLISALLFLLVGVVYKATGTRDMTVLRGLLNPERGLPFVGSMMILGVMASAGIPGMVGFISEFLVFRGSFLIFPVQTLLCMVGSGLTAVYFLLLVNRVFFGRLAIAPPTIAPQLDIDLPSVTWRDRAPALGLAMLIIAFGLQPNWLARWSEHTTLVLHQPYQGFVQARTRFAPTALPAVADTRLVNPTPALPISASPVFADPSAEISLP</sequence>
<dbReference type="PANTHER" id="PTHR43507">
    <property type="entry name" value="NADH-UBIQUINONE OXIDOREDUCTASE CHAIN 4"/>
    <property type="match status" value="1"/>
</dbReference>
<comment type="similarity">
    <text evidence="2">Belongs to the complex I subunit 4 family.</text>
</comment>
<feature type="transmembrane region" description="Helical" evidence="8">
    <location>
        <begin position="266"/>
        <end position="291"/>
    </location>
</feature>
<protein>
    <submittedName>
        <fullName evidence="10">NAD(P)H-quinone oxidoreductase subunit D4</fullName>
    </submittedName>
</protein>
<evidence type="ECO:0000256" key="8">
    <source>
        <dbReference type="SAM" id="Phobius"/>
    </source>
</evidence>
<feature type="transmembrane region" description="Helical" evidence="8">
    <location>
        <begin position="298"/>
        <end position="316"/>
    </location>
</feature>
<dbReference type="InterPro" id="IPR010227">
    <property type="entry name" value="NADH_Q_OxRdtase_chainM/4"/>
</dbReference>
<comment type="subcellular location">
    <subcellularLocation>
        <location evidence="1">Endomembrane system</location>
        <topology evidence="1">Multi-pass membrane protein</topology>
    </subcellularLocation>
    <subcellularLocation>
        <location evidence="7">Membrane</location>
        <topology evidence="7">Multi-pass membrane protein</topology>
    </subcellularLocation>
</comment>
<dbReference type="GO" id="GO:0008137">
    <property type="term" value="F:NADH dehydrogenase (ubiquinone) activity"/>
    <property type="evidence" value="ECO:0007669"/>
    <property type="project" value="InterPro"/>
</dbReference>
<feature type="transmembrane region" description="Helical" evidence="8">
    <location>
        <begin position="322"/>
        <end position="347"/>
    </location>
</feature>
<organism evidence="10 11">
    <name type="scientific">Phormidium tenue NIES-30</name>
    <dbReference type="NCBI Taxonomy" id="549789"/>
    <lineage>
        <taxon>Bacteria</taxon>
        <taxon>Bacillati</taxon>
        <taxon>Cyanobacteriota</taxon>
        <taxon>Cyanophyceae</taxon>
        <taxon>Oscillatoriophycideae</taxon>
        <taxon>Oscillatoriales</taxon>
        <taxon>Oscillatoriaceae</taxon>
        <taxon>Phormidium</taxon>
    </lineage>
</organism>
<reference evidence="10 11" key="1">
    <citation type="submission" date="2016-11" db="EMBL/GenBank/DDBJ databases">
        <title>Draft Genome Sequences of Nine Cyanobacterial Strains from Diverse Habitats.</title>
        <authorList>
            <person name="Zhu T."/>
            <person name="Hou S."/>
            <person name="Lu X."/>
            <person name="Hess W.R."/>
        </authorList>
    </citation>
    <scope>NUCLEOTIDE SEQUENCE [LARGE SCALE GENOMIC DNA]</scope>
    <source>
        <strain evidence="10 11">NIES-30</strain>
    </source>
</reference>
<dbReference type="OrthoDB" id="416973at2"/>
<feature type="transmembrane region" description="Helical" evidence="8">
    <location>
        <begin position="80"/>
        <end position="99"/>
    </location>
</feature>
<dbReference type="RefSeq" id="WP_073608504.1">
    <property type="nucleotide sequence ID" value="NZ_MRCG01000007.1"/>
</dbReference>
<feature type="transmembrane region" description="Helical" evidence="8">
    <location>
        <begin position="368"/>
        <end position="392"/>
    </location>
</feature>
<feature type="transmembrane region" description="Helical" evidence="8">
    <location>
        <begin position="240"/>
        <end position="260"/>
    </location>
</feature>
<evidence type="ECO:0000259" key="9">
    <source>
        <dbReference type="Pfam" id="PF00361"/>
    </source>
</evidence>
<accession>A0A1U7J5H6</accession>
<feature type="transmembrane region" description="Helical" evidence="8">
    <location>
        <begin position="133"/>
        <end position="150"/>
    </location>
</feature>
<dbReference type="STRING" id="549789.NIES30_11135"/>
<dbReference type="NCBIfam" id="NF005060">
    <property type="entry name" value="PRK06473.1"/>
    <property type="match status" value="1"/>
</dbReference>
<feature type="transmembrane region" description="Helical" evidence="8">
    <location>
        <begin position="205"/>
        <end position="228"/>
    </location>
</feature>
<dbReference type="GO" id="GO:0015990">
    <property type="term" value="P:electron transport coupled proton transport"/>
    <property type="evidence" value="ECO:0007669"/>
    <property type="project" value="TreeGrafter"/>
</dbReference>
<comment type="caution">
    <text evidence="10">The sequence shown here is derived from an EMBL/GenBank/DDBJ whole genome shotgun (WGS) entry which is preliminary data.</text>
</comment>
<dbReference type="GO" id="GO:0012505">
    <property type="term" value="C:endomembrane system"/>
    <property type="evidence" value="ECO:0007669"/>
    <property type="project" value="UniProtKB-SubCell"/>
</dbReference>
<feature type="transmembrane region" description="Helical" evidence="8">
    <location>
        <begin position="108"/>
        <end position="127"/>
    </location>
</feature>
<dbReference type="GO" id="GO:0048039">
    <property type="term" value="F:ubiquinone binding"/>
    <property type="evidence" value="ECO:0007669"/>
    <property type="project" value="TreeGrafter"/>
</dbReference>
<evidence type="ECO:0000256" key="6">
    <source>
        <dbReference type="ARBA" id="ARBA00025624"/>
    </source>
</evidence>
<comment type="function">
    <text evidence="6">NDH-1 shuttles electrons from NAD(P)H, via FMN and iron-sulfur (Fe-S) centers, to quinones in the respiratory chain. The immediate electron acceptor for the enzyme in this species is believed to be plastoquinone. Couples the redox reaction to proton translocation (for every two electrons transferred, four hydrogen ions are translocated across the cytoplasmic membrane), and thus conserves the redox energy in a proton gradient.</text>
</comment>
<dbReference type="PRINTS" id="PR01437">
    <property type="entry name" value="NUOXDRDTASE4"/>
</dbReference>
<keyword evidence="4 8" id="KW-1133">Transmembrane helix</keyword>
<gene>
    <name evidence="10" type="ORF">NIES30_11135</name>
</gene>
<dbReference type="InterPro" id="IPR001750">
    <property type="entry name" value="ND/Mrp_TM"/>
</dbReference>
<keyword evidence="5 8" id="KW-0472">Membrane</keyword>
<dbReference type="GO" id="GO:0042773">
    <property type="term" value="P:ATP synthesis coupled electron transport"/>
    <property type="evidence" value="ECO:0007669"/>
    <property type="project" value="InterPro"/>
</dbReference>
<feature type="transmembrane region" description="Helical" evidence="8">
    <location>
        <begin position="162"/>
        <end position="185"/>
    </location>
</feature>
<evidence type="ECO:0000256" key="2">
    <source>
        <dbReference type="ARBA" id="ARBA00009025"/>
    </source>
</evidence>
<keyword evidence="3 7" id="KW-0812">Transmembrane</keyword>
<feature type="transmembrane region" description="Helical" evidence="8">
    <location>
        <begin position="404"/>
        <end position="427"/>
    </location>
</feature>